<dbReference type="InterPro" id="IPR011005">
    <property type="entry name" value="Dihydropteroate_synth-like_sf"/>
</dbReference>
<dbReference type="GO" id="GO:0005506">
    <property type="term" value="F:iron ion binding"/>
    <property type="evidence" value="ECO:0007669"/>
    <property type="project" value="InterPro"/>
</dbReference>
<keyword evidence="6 7" id="KW-0414">Isoprene biosynthesis</keyword>
<feature type="binding site" evidence="7">
    <location>
        <position position="448"/>
    </location>
    <ligand>
        <name>[4Fe-4S] cluster</name>
        <dbReference type="ChEBI" id="CHEBI:49883"/>
    </ligand>
</feature>
<dbReference type="SUPFAM" id="SSF51717">
    <property type="entry name" value="Dihydropteroate synthetase-like"/>
    <property type="match status" value="1"/>
</dbReference>
<comment type="catalytic activity">
    <reaction evidence="7">
        <text>(2E)-4-hydroxy-3-methylbut-2-enyl diphosphate + oxidized [flavodoxin] + H2O + 2 H(+) = 2-C-methyl-D-erythritol 2,4-cyclic diphosphate + reduced [flavodoxin]</text>
        <dbReference type="Rhea" id="RHEA:43604"/>
        <dbReference type="Rhea" id="RHEA-COMP:10622"/>
        <dbReference type="Rhea" id="RHEA-COMP:10623"/>
        <dbReference type="ChEBI" id="CHEBI:15377"/>
        <dbReference type="ChEBI" id="CHEBI:15378"/>
        <dbReference type="ChEBI" id="CHEBI:57618"/>
        <dbReference type="ChEBI" id="CHEBI:58210"/>
        <dbReference type="ChEBI" id="CHEBI:58483"/>
        <dbReference type="ChEBI" id="CHEBI:128753"/>
        <dbReference type="EC" id="1.17.7.3"/>
    </reaction>
</comment>
<evidence type="ECO:0000256" key="3">
    <source>
        <dbReference type="ARBA" id="ARBA00023002"/>
    </source>
</evidence>
<reference evidence="10" key="2">
    <citation type="submission" date="2021-04" db="EMBL/GenBank/DDBJ databases">
        <authorList>
            <person name="Gilroy R."/>
        </authorList>
    </citation>
    <scope>NUCLEOTIDE SEQUENCE</scope>
    <source>
        <strain evidence="10">Gambia16-930</strain>
    </source>
</reference>
<comment type="pathway">
    <text evidence="7">Isoprenoid biosynthesis; isopentenyl diphosphate biosynthesis via DXP pathway; isopentenyl diphosphate from 1-deoxy-D-xylulose 5-phosphate: step 5/6.</text>
</comment>
<comment type="similarity">
    <text evidence="7">Belongs to the IspG family.</text>
</comment>
<dbReference type="SUPFAM" id="SSF56014">
    <property type="entry name" value="Nitrite and sulphite reductase 4Fe-4S domain-like"/>
    <property type="match status" value="1"/>
</dbReference>
<evidence type="ECO:0000256" key="4">
    <source>
        <dbReference type="ARBA" id="ARBA00023004"/>
    </source>
</evidence>
<evidence type="ECO:0000256" key="1">
    <source>
        <dbReference type="ARBA" id="ARBA00022485"/>
    </source>
</evidence>
<evidence type="ECO:0000313" key="10">
    <source>
        <dbReference type="EMBL" id="HIW87704.1"/>
    </source>
</evidence>
<evidence type="ECO:0000256" key="2">
    <source>
        <dbReference type="ARBA" id="ARBA00022723"/>
    </source>
</evidence>
<evidence type="ECO:0000259" key="8">
    <source>
        <dbReference type="Pfam" id="PF04551"/>
    </source>
</evidence>
<dbReference type="GO" id="GO:0141197">
    <property type="term" value="F:4-hydroxy-3-methylbut-2-enyl-diphosphate synthase activity (flavodoxin)"/>
    <property type="evidence" value="ECO:0007669"/>
    <property type="project" value="UniProtKB-EC"/>
</dbReference>
<keyword evidence="5 7" id="KW-0411">Iron-sulfur</keyword>
<comment type="cofactor">
    <cofactor evidence="7">
        <name>[4Fe-4S] cluster</name>
        <dbReference type="ChEBI" id="CHEBI:49883"/>
    </cofactor>
    <text evidence="7">Binds 1 [4Fe-4S] cluster.</text>
</comment>
<evidence type="ECO:0000256" key="5">
    <source>
        <dbReference type="ARBA" id="ARBA00023014"/>
    </source>
</evidence>
<evidence type="ECO:0000256" key="6">
    <source>
        <dbReference type="ARBA" id="ARBA00023229"/>
    </source>
</evidence>
<dbReference type="GO" id="GO:0046429">
    <property type="term" value="F:4-hydroxy-3-methylbut-2-en-1-yl diphosphate synthase activity (ferredoxin)"/>
    <property type="evidence" value="ECO:0007669"/>
    <property type="project" value="UniProtKB-UniRule"/>
</dbReference>
<dbReference type="GO" id="GO:0051539">
    <property type="term" value="F:4 iron, 4 sulfur cluster binding"/>
    <property type="evidence" value="ECO:0007669"/>
    <property type="project" value="UniProtKB-UniRule"/>
</dbReference>
<organism evidence="10 11">
    <name type="scientific">Candidatus Onthomorpha intestinigallinarum</name>
    <dbReference type="NCBI Taxonomy" id="2840880"/>
    <lineage>
        <taxon>Bacteria</taxon>
        <taxon>Pseudomonadati</taxon>
        <taxon>Bacteroidota</taxon>
        <taxon>Bacteroidia</taxon>
        <taxon>Bacteroidales</taxon>
        <taxon>Candidatus Onthomorpha</taxon>
    </lineage>
</organism>
<keyword evidence="1 7" id="KW-0004">4Fe-4S</keyword>
<dbReference type="AlphaFoldDB" id="A0A9D1UH59"/>
<dbReference type="Gene3D" id="3.20.20.20">
    <property type="entry name" value="Dihydropteroate synthase-like"/>
    <property type="match status" value="1"/>
</dbReference>
<feature type="domain" description="IspG TIM-barrel" evidence="8">
    <location>
        <begin position="21"/>
        <end position="287"/>
    </location>
</feature>
<protein>
    <recommendedName>
        <fullName evidence="7">4-hydroxy-3-methylbut-2-en-1-yl diphosphate synthase (flavodoxin)</fullName>
        <ecNumber evidence="7">1.17.7.3</ecNumber>
    </recommendedName>
    <alternativeName>
        <fullName evidence="7">1-hydroxy-2-methyl-2-(E)-butenyl 4-diphosphate synthase</fullName>
    </alternativeName>
</protein>
<keyword evidence="3 7" id="KW-0560">Oxidoreductase</keyword>
<evidence type="ECO:0000259" key="9">
    <source>
        <dbReference type="Pfam" id="PF26540"/>
    </source>
</evidence>
<keyword evidence="4 7" id="KW-0408">Iron</keyword>
<reference evidence="10" key="1">
    <citation type="journal article" date="2021" name="PeerJ">
        <title>Extensive microbial diversity within the chicken gut microbiome revealed by metagenomics and culture.</title>
        <authorList>
            <person name="Gilroy R."/>
            <person name="Ravi A."/>
            <person name="Getino M."/>
            <person name="Pursley I."/>
            <person name="Horton D.L."/>
            <person name="Alikhan N.F."/>
            <person name="Baker D."/>
            <person name="Gharbi K."/>
            <person name="Hall N."/>
            <person name="Watson M."/>
            <person name="Adriaenssens E.M."/>
            <person name="Foster-Nyarko E."/>
            <person name="Jarju S."/>
            <person name="Secka A."/>
            <person name="Antonio M."/>
            <person name="Oren A."/>
            <person name="Chaudhuri R.R."/>
            <person name="La Ragione R."/>
            <person name="Hildebrand F."/>
            <person name="Pallen M.J."/>
        </authorList>
    </citation>
    <scope>NUCLEOTIDE SEQUENCE</scope>
    <source>
        <strain evidence="10">Gambia16-930</strain>
    </source>
</reference>
<dbReference type="GO" id="GO:0016114">
    <property type="term" value="P:terpenoid biosynthetic process"/>
    <property type="evidence" value="ECO:0007669"/>
    <property type="project" value="InterPro"/>
</dbReference>
<dbReference type="PANTHER" id="PTHR30454">
    <property type="entry name" value="4-HYDROXY-3-METHYLBUT-2-EN-1-YL DIPHOSPHATE SYNTHASE"/>
    <property type="match status" value="1"/>
</dbReference>
<dbReference type="InterPro" id="IPR004588">
    <property type="entry name" value="IspG_bac-typ"/>
</dbReference>
<accession>A0A9D1UH59</accession>
<dbReference type="Pfam" id="PF04551">
    <property type="entry name" value="GcpE"/>
    <property type="match status" value="1"/>
</dbReference>
<gene>
    <name evidence="7 10" type="primary">ispG</name>
    <name evidence="10" type="ORF">IAC47_05460</name>
</gene>
<proteinExistence type="inferred from homology"/>
<dbReference type="GO" id="GO:0019288">
    <property type="term" value="P:isopentenyl diphosphate biosynthetic process, methylerythritol 4-phosphate pathway"/>
    <property type="evidence" value="ECO:0007669"/>
    <property type="project" value="UniProtKB-UniRule"/>
</dbReference>
<dbReference type="PIRSF" id="PIRSF037336">
    <property type="entry name" value="IspG_like"/>
    <property type="match status" value="1"/>
</dbReference>
<comment type="function">
    <text evidence="7">Converts 2C-methyl-D-erythritol 2,4-cyclodiphosphate (ME-2,4cPP) into 1-hydroxy-2-methyl-2-(E)-butenyl 4-diphosphate.</text>
</comment>
<feature type="binding site" evidence="7">
    <location>
        <position position="410"/>
    </location>
    <ligand>
        <name>[4Fe-4S] cluster</name>
        <dbReference type="ChEBI" id="CHEBI:49883"/>
    </ligand>
</feature>
<dbReference type="Proteomes" id="UP000824267">
    <property type="component" value="Unassembled WGS sequence"/>
</dbReference>
<dbReference type="InterPro" id="IPR017178">
    <property type="entry name" value="IspG_atypical"/>
</dbReference>
<keyword evidence="2 7" id="KW-0479">Metal-binding</keyword>
<comment type="caution">
    <text evidence="10">The sequence shown here is derived from an EMBL/GenBank/DDBJ whole genome shotgun (WGS) entry which is preliminary data.</text>
</comment>
<dbReference type="InterPro" id="IPR058579">
    <property type="entry name" value="IspG_C"/>
</dbReference>
<feature type="domain" description="IspG C-terminal" evidence="9">
    <location>
        <begin position="403"/>
        <end position="492"/>
    </location>
</feature>
<evidence type="ECO:0000256" key="7">
    <source>
        <dbReference type="HAMAP-Rule" id="MF_00159"/>
    </source>
</evidence>
<evidence type="ECO:0000313" key="11">
    <source>
        <dbReference type="Proteomes" id="UP000824267"/>
    </source>
</evidence>
<dbReference type="Pfam" id="PF26540">
    <property type="entry name" value="GcpE_C"/>
    <property type="match status" value="1"/>
</dbReference>
<feature type="binding site" evidence="7">
    <location>
        <position position="407"/>
    </location>
    <ligand>
        <name>[4Fe-4S] cluster</name>
        <dbReference type="ChEBI" id="CHEBI:49883"/>
    </ligand>
</feature>
<dbReference type="Gene3D" id="3.30.413.10">
    <property type="entry name" value="Sulfite Reductase Hemoprotein, domain 1"/>
    <property type="match status" value="1"/>
</dbReference>
<dbReference type="HAMAP" id="MF_00159">
    <property type="entry name" value="IspG"/>
    <property type="match status" value="1"/>
</dbReference>
<dbReference type="PANTHER" id="PTHR30454:SF0">
    <property type="entry name" value="4-HYDROXY-3-METHYLBUT-2-EN-1-YL DIPHOSPHATE SYNTHASE (FERREDOXIN), CHLOROPLASTIC"/>
    <property type="match status" value="1"/>
</dbReference>
<sequence length="499" mass="55620">MENENIPCWTIDLPVQRRKSREVMVGKLAIGGDNPVRIQSMTNTDTMDTRATVEQCLRLVDVGCELVRITASNVQAAENLYNIKNELSRRGCDVPLVADIHFNPKAAEVAAAIVEKVRINPGNYTDRNKGKYDYTEQEYADELQRTADRLYPLIQVCKEHSTAMRIGINHGSLSERVMGRYGDTPYAMVMAAMEFINICRQMDYNDLILSMKSSNVKVMHYATRMLAAVMQQEGLDYPIHLGVTEAGNAREGRIKSMTGIGSLLALGIGDTIRVSLTEAPENEIPVARQIREAYSYIGISGRGDVTLKLKPEFRIRRTPVDIASCRQFSLSEHSPEEILYALKNEPFAARIVQGKNKEISTARLAGDSAALIMESAVETLELNDSELTADILQATGERIYKAEFIACPSCGRTKYDIQSALEQVKKRCSHLKGLKIAVMGCIVNGPGEMADAHYGYIGSREGKVHLYRAKQLVCSNVDEKEAVDRLVEMIKQDGKWQEE</sequence>
<name>A0A9D1UH59_9BACT</name>
<feature type="binding site" evidence="7">
    <location>
        <position position="441"/>
    </location>
    <ligand>
        <name>[4Fe-4S] cluster</name>
        <dbReference type="ChEBI" id="CHEBI:49883"/>
    </ligand>
</feature>
<dbReference type="InterPro" id="IPR058578">
    <property type="entry name" value="IspG_TIM"/>
</dbReference>
<dbReference type="NCBIfam" id="TIGR00612">
    <property type="entry name" value="ispG_gcpE"/>
    <property type="match status" value="1"/>
</dbReference>
<dbReference type="EC" id="1.17.7.3" evidence="7"/>
<dbReference type="EMBL" id="DXGG01000171">
    <property type="protein sequence ID" value="HIW87704.1"/>
    <property type="molecule type" value="Genomic_DNA"/>
</dbReference>
<dbReference type="InterPro" id="IPR045854">
    <property type="entry name" value="NO2/SO3_Rdtase_4Fe4S_sf"/>
</dbReference>